<accession>A0A0E9VW52</accession>
<evidence type="ECO:0000313" key="1">
    <source>
        <dbReference type="EMBL" id="JAH81565.1"/>
    </source>
</evidence>
<name>A0A0E9VW52_ANGAN</name>
<organism evidence="1">
    <name type="scientific">Anguilla anguilla</name>
    <name type="common">European freshwater eel</name>
    <name type="synonym">Muraena anguilla</name>
    <dbReference type="NCBI Taxonomy" id="7936"/>
    <lineage>
        <taxon>Eukaryota</taxon>
        <taxon>Metazoa</taxon>
        <taxon>Chordata</taxon>
        <taxon>Craniata</taxon>
        <taxon>Vertebrata</taxon>
        <taxon>Euteleostomi</taxon>
        <taxon>Actinopterygii</taxon>
        <taxon>Neopterygii</taxon>
        <taxon>Teleostei</taxon>
        <taxon>Anguilliformes</taxon>
        <taxon>Anguillidae</taxon>
        <taxon>Anguilla</taxon>
    </lineage>
</organism>
<sequence length="70" mass="8108">MLPNVFLTKEALDNSDMPAPFFSWQCSTLRLCTIQRCKMCLDSMVGQTNPLPGRTECNTVLFQWKCRYRA</sequence>
<proteinExistence type="predicted"/>
<reference evidence="1" key="2">
    <citation type="journal article" date="2015" name="Fish Shellfish Immunol.">
        <title>Early steps in the European eel (Anguilla anguilla)-Vibrio vulnificus interaction in the gills: Role of the RtxA13 toxin.</title>
        <authorList>
            <person name="Callol A."/>
            <person name="Pajuelo D."/>
            <person name="Ebbesson L."/>
            <person name="Teles M."/>
            <person name="MacKenzie S."/>
            <person name="Amaro C."/>
        </authorList>
    </citation>
    <scope>NUCLEOTIDE SEQUENCE</scope>
</reference>
<dbReference type="EMBL" id="GBXM01032026">
    <property type="protein sequence ID" value="JAH76551.1"/>
    <property type="molecule type" value="Transcribed_RNA"/>
</dbReference>
<dbReference type="AlphaFoldDB" id="A0A0E9VW52"/>
<reference evidence="1" key="1">
    <citation type="submission" date="2014-11" db="EMBL/GenBank/DDBJ databases">
        <authorList>
            <person name="Amaro Gonzalez C."/>
        </authorList>
    </citation>
    <scope>NUCLEOTIDE SEQUENCE</scope>
</reference>
<dbReference type="EMBL" id="GBXM01027012">
    <property type="protein sequence ID" value="JAH81565.1"/>
    <property type="molecule type" value="Transcribed_RNA"/>
</dbReference>
<protein>
    <submittedName>
        <fullName evidence="1">Uncharacterized protein</fullName>
    </submittedName>
</protein>